<dbReference type="EMBL" id="BMNH01000001">
    <property type="protein sequence ID" value="GGO61447.1"/>
    <property type="molecule type" value="Genomic_DNA"/>
</dbReference>
<evidence type="ECO:0000313" key="3">
    <source>
        <dbReference type="Proteomes" id="UP000646523"/>
    </source>
</evidence>
<proteinExistence type="predicted"/>
<organism evidence="2 3">
    <name type="scientific">Nonomuraea cavernae</name>
    <dbReference type="NCBI Taxonomy" id="2045107"/>
    <lineage>
        <taxon>Bacteria</taxon>
        <taxon>Bacillati</taxon>
        <taxon>Actinomycetota</taxon>
        <taxon>Actinomycetes</taxon>
        <taxon>Streptosporangiales</taxon>
        <taxon>Streptosporangiaceae</taxon>
        <taxon>Nonomuraea</taxon>
    </lineage>
</organism>
<feature type="domain" description="DJ-1/PfpI" evidence="1">
    <location>
        <begin position="7"/>
        <end position="83"/>
    </location>
</feature>
<protein>
    <recommendedName>
        <fullName evidence="1">DJ-1/PfpI domain-containing protein</fullName>
    </recommendedName>
</protein>
<dbReference type="InterPro" id="IPR029062">
    <property type="entry name" value="Class_I_gatase-like"/>
</dbReference>
<dbReference type="Gene3D" id="3.40.50.880">
    <property type="match status" value="1"/>
</dbReference>
<dbReference type="AlphaFoldDB" id="A0A917YNN7"/>
<dbReference type="InterPro" id="IPR002818">
    <property type="entry name" value="DJ-1/PfpI"/>
</dbReference>
<name>A0A917YNN7_9ACTN</name>
<evidence type="ECO:0000259" key="1">
    <source>
        <dbReference type="Pfam" id="PF01965"/>
    </source>
</evidence>
<sequence length="133" mass="14705">MVMKRPVHVGVYDTVADWETGHATAHLRSGRFHREPGGYDLVTVALTAEPITTMGGLRVTPDRTLDRLDPAGSALLILAGADLWDQGDEPAPFARKAREILRRLDACRPDVLDAWFRLHSRSDASAYEVLRSA</sequence>
<dbReference type="Proteomes" id="UP000646523">
    <property type="component" value="Unassembled WGS sequence"/>
</dbReference>
<evidence type="ECO:0000313" key="2">
    <source>
        <dbReference type="EMBL" id="GGO61447.1"/>
    </source>
</evidence>
<dbReference type="SUPFAM" id="SSF52317">
    <property type="entry name" value="Class I glutamine amidotransferase-like"/>
    <property type="match status" value="1"/>
</dbReference>
<keyword evidence="3" id="KW-1185">Reference proteome</keyword>
<dbReference type="Pfam" id="PF01965">
    <property type="entry name" value="DJ-1_PfpI"/>
    <property type="match status" value="1"/>
</dbReference>
<gene>
    <name evidence="2" type="ORF">GCM10012289_03700</name>
</gene>
<reference evidence="2" key="1">
    <citation type="journal article" date="2014" name="Int. J. Syst. Evol. Microbiol.">
        <title>Complete genome sequence of Corynebacterium casei LMG S-19264T (=DSM 44701T), isolated from a smear-ripened cheese.</title>
        <authorList>
            <consortium name="US DOE Joint Genome Institute (JGI-PGF)"/>
            <person name="Walter F."/>
            <person name="Albersmeier A."/>
            <person name="Kalinowski J."/>
            <person name="Ruckert C."/>
        </authorList>
    </citation>
    <scope>NUCLEOTIDE SEQUENCE</scope>
    <source>
        <strain evidence="2">CGMCC 4.7368</strain>
    </source>
</reference>
<comment type="caution">
    <text evidence="2">The sequence shown here is derived from an EMBL/GenBank/DDBJ whole genome shotgun (WGS) entry which is preliminary data.</text>
</comment>
<reference evidence="2" key="2">
    <citation type="submission" date="2020-09" db="EMBL/GenBank/DDBJ databases">
        <authorList>
            <person name="Sun Q."/>
            <person name="Zhou Y."/>
        </authorList>
    </citation>
    <scope>NUCLEOTIDE SEQUENCE</scope>
    <source>
        <strain evidence="2">CGMCC 4.7368</strain>
    </source>
</reference>
<accession>A0A917YNN7</accession>